<reference evidence="8" key="1">
    <citation type="journal article" date="2023" name="Front. Mar. Sci.">
        <title>A new Merluccius polli reference genome to investigate the effects of global change in West African waters.</title>
        <authorList>
            <person name="Mateo J.L."/>
            <person name="Blanco-Fernandez C."/>
            <person name="Garcia-Vazquez E."/>
            <person name="Machado-Schiaffino G."/>
        </authorList>
    </citation>
    <scope>NUCLEOTIDE SEQUENCE</scope>
    <source>
        <strain evidence="8">C29</strain>
        <tissue evidence="8">Fin</tissue>
    </source>
</reference>
<evidence type="ECO:0000256" key="2">
    <source>
        <dbReference type="ARBA" id="ARBA00009204"/>
    </source>
</evidence>
<dbReference type="Gene3D" id="4.10.260.30">
    <property type="entry name" value="Apolipoprotein C-I"/>
    <property type="match status" value="1"/>
</dbReference>
<protein>
    <submittedName>
        <fullName evidence="8">Apolipoprotein C-I</fullName>
    </submittedName>
</protein>
<dbReference type="PANTHER" id="PTHR16565:SF2">
    <property type="entry name" value="APOLIPOPROTEIN C-I"/>
    <property type="match status" value="1"/>
</dbReference>
<dbReference type="GO" id="GO:0032375">
    <property type="term" value="P:negative regulation of cholesterol transport"/>
    <property type="evidence" value="ECO:0007669"/>
    <property type="project" value="TreeGrafter"/>
</dbReference>
<proteinExistence type="inferred from homology"/>
<evidence type="ECO:0000256" key="1">
    <source>
        <dbReference type="ARBA" id="ARBA00004613"/>
    </source>
</evidence>
<dbReference type="GO" id="GO:0034364">
    <property type="term" value="C:high-density lipoprotein particle"/>
    <property type="evidence" value="ECO:0007669"/>
    <property type="project" value="TreeGrafter"/>
</dbReference>
<evidence type="ECO:0000256" key="4">
    <source>
        <dbReference type="ARBA" id="ARBA00022525"/>
    </source>
</evidence>
<evidence type="ECO:0000313" key="8">
    <source>
        <dbReference type="EMBL" id="KAK0150806.1"/>
    </source>
</evidence>
<dbReference type="GO" id="GO:0004859">
    <property type="term" value="F:phospholipase inhibitor activity"/>
    <property type="evidence" value="ECO:0007669"/>
    <property type="project" value="TreeGrafter"/>
</dbReference>
<dbReference type="GO" id="GO:0042157">
    <property type="term" value="P:lipoprotein metabolic process"/>
    <property type="evidence" value="ECO:0007669"/>
    <property type="project" value="InterPro"/>
</dbReference>
<dbReference type="PANTHER" id="PTHR16565">
    <property type="entry name" value="APOLIPOPROTEIN C-I"/>
    <property type="match status" value="1"/>
</dbReference>
<dbReference type="InterPro" id="IPR043081">
    <property type="entry name" value="ApoC-1_sf"/>
</dbReference>
<dbReference type="Pfam" id="PF04691">
    <property type="entry name" value="ApoC-I"/>
    <property type="match status" value="1"/>
</dbReference>
<dbReference type="GO" id="GO:0050995">
    <property type="term" value="P:negative regulation of lipid catabolic process"/>
    <property type="evidence" value="ECO:0007669"/>
    <property type="project" value="TreeGrafter"/>
</dbReference>
<keyword evidence="9" id="KW-1185">Reference proteome</keyword>
<organism evidence="8 9">
    <name type="scientific">Merluccius polli</name>
    <name type="common">Benguela hake</name>
    <name type="synonym">Merluccius cadenati</name>
    <dbReference type="NCBI Taxonomy" id="89951"/>
    <lineage>
        <taxon>Eukaryota</taxon>
        <taxon>Metazoa</taxon>
        <taxon>Chordata</taxon>
        <taxon>Craniata</taxon>
        <taxon>Vertebrata</taxon>
        <taxon>Euteleostomi</taxon>
        <taxon>Actinopterygii</taxon>
        <taxon>Neopterygii</taxon>
        <taxon>Teleostei</taxon>
        <taxon>Neoteleostei</taxon>
        <taxon>Acanthomorphata</taxon>
        <taxon>Zeiogadaria</taxon>
        <taxon>Gadariae</taxon>
        <taxon>Gadiformes</taxon>
        <taxon>Gadoidei</taxon>
        <taxon>Merlucciidae</taxon>
        <taxon>Merluccius</taxon>
    </lineage>
</organism>
<evidence type="ECO:0000256" key="7">
    <source>
        <dbReference type="SAM" id="SignalP"/>
    </source>
</evidence>
<dbReference type="GO" id="GO:0006869">
    <property type="term" value="P:lipid transport"/>
    <property type="evidence" value="ECO:0007669"/>
    <property type="project" value="UniProtKB-KW"/>
</dbReference>
<comment type="subcellular location">
    <subcellularLocation>
        <location evidence="1">Secreted</location>
    </subcellularLocation>
</comment>
<dbReference type="GO" id="GO:0034361">
    <property type="term" value="C:very-low-density lipoprotein particle"/>
    <property type="evidence" value="ECO:0007669"/>
    <property type="project" value="TreeGrafter"/>
</dbReference>
<feature type="signal peptide" evidence="7">
    <location>
        <begin position="1"/>
        <end position="31"/>
    </location>
</feature>
<dbReference type="EMBL" id="JAOPHQ010001435">
    <property type="protein sequence ID" value="KAK0150806.1"/>
    <property type="molecule type" value="Genomic_DNA"/>
</dbReference>
<dbReference type="AlphaFoldDB" id="A0AA47N369"/>
<evidence type="ECO:0000313" key="9">
    <source>
        <dbReference type="Proteomes" id="UP001174136"/>
    </source>
</evidence>
<keyword evidence="5 7" id="KW-0732">Signal</keyword>
<dbReference type="GO" id="GO:0034447">
    <property type="term" value="P:very-low-density lipoprotein particle clearance"/>
    <property type="evidence" value="ECO:0007669"/>
    <property type="project" value="TreeGrafter"/>
</dbReference>
<keyword evidence="6" id="KW-0445">Lipid transport</keyword>
<comment type="caution">
    <text evidence="8">The sequence shown here is derived from an EMBL/GenBank/DDBJ whole genome shotgun (WGS) entry which is preliminary data.</text>
</comment>
<feature type="chain" id="PRO_5041411900" evidence="7">
    <location>
        <begin position="32"/>
        <end position="180"/>
    </location>
</feature>
<evidence type="ECO:0000256" key="6">
    <source>
        <dbReference type="ARBA" id="ARBA00023055"/>
    </source>
</evidence>
<keyword evidence="3" id="KW-0813">Transport</keyword>
<sequence>MVMRCWLSSLKMKVYLAVAVLLLALAAQTEAQDPEPESKGQFEQFGDRITEFSSDLAKKASETFQGIQDSTFVTETRDWFAARIQQLKEPCGPLMAQTPSPPEEDSMGILGSLAQKAREAKDKVQATGTAVLGFAEMYYDEHIRPMTDFSWDWPLVKSKNMWWNIQKTFDEYRKPSNSSD</sequence>
<name>A0AA47N369_MERPO</name>
<dbReference type="InterPro" id="IPR006781">
    <property type="entry name" value="ApoC-I"/>
</dbReference>
<dbReference type="GO" id="GO:0005504">
    <property type="term" value="F:fatty acid binding"/>
    <property type="evidence" value="ECO:0007669"/>
    <property type="project" value="TreeGrafter"/>
</dbReference>
<keyword evidence="4" id="KW-0964">Secreted</keyword>
<dbReference type="Proteomes" id="UP001174136">
    <property type="component" value="Unassembled WGS sequence"/>
</dbReference>
<gene>
    <name evidence="8" type="primary">Apoc1</name>
    <name evidence="8" type="ORF">N1851_008072</name>
</gene>
<dbReference type="GO" id="GO:0010916">
    <property type="term" value="P:negative regulation of very-low-density lipoprotein particle clearance"/>
    <property type="evidence" value="ECO:0007669"/>
    <property type="project" value="TreeGrafter"/>
</dbReference>
<comment type="similarity">
    <text evidence="2">Belongs to the apolipoprotein C1 family.</text>
</comment>
<accession>A0AA47N369</accession>
<dbReference type="GO" id="GO:0006641">
    <property type="term" value="P:triglyceride metabolic process"/>
    <property type="evidence" value="ECO:0007669"/>
    <property type="project" value="TreeGrafter"/>
</dbReference>
<evidence type="ECO:0000256" key="5">
    <source>
        <dbReference type="ARBA" id="ARBA00022729"/>
    </source>
</evidence>
<evidence type="ECO:0000256" key="3">
    <source>
        <dbReference type="ARBA" id="ARBA00022448"/>
    </source>
</evidence>